<feature type="compositionally biased region" description="Basic and acidic residues" evidence="1">
    <location>
        <begin position="1"/>
        <end position="13"/>
    </location>
</feature>
<evidence type="ECO:0000313" key="3">
    <source>
        <dbReference type="Proteomes" id="UP000317909"/>
    </source>
</evidence>
<proteinExistence type="predicted"/>
<dbReference type="AlphaFoldDB" id="A0A517TRF2"/>
<dbReference type="Proteomes" id="UP000317909">
    <property type="component" value="Chromosome"/>
</dbReference>
<dbReference type="KEGG" id="llh:I41_01060"/>
<dbReference type="EMBL" id="CP036339">
    <property type="protein sequence ID" value="QDT70952.1"/>
    <property type="molecule type" value="Genomic_DNA"/>
</dbReference>
<dbReference type="RefSeq" id="WP_145429946.1">
    <property type="nucleotide sequence ID" value="NZ_CP036339.1"/>
</dbReference>
<reference evidence="2 3" key="1">
    <citation type="submission" date="2019-02" db="EMBL/GenBank/DDBJ databases">
        <title>Deep-cultivation of Planctomycetes and their phenomic and genomic characterization uncovers novel biology.</title>
        <authorList>
            <person name="Wiegand S."/>
            <person name="Jogler M."/>
            <person name="Boedeker C."/>
            <person name="Pinto D."/>
            <person name="Vollmers J."/>
            <person name="Rivas-Marin E."/>
            <person name="Kohn T."/>
            <person name="Peeters S.H."/>
            <person name="Heuer A."/>
            <person name="Rast P."/>
            <person name="Oberbeckmann S."/>
            <person name="Bunk B."/>
            <person name="Jeske O."/>
            <person name="Meyerdierks A."/>
            <person name="Storesund J.E."/>
            <person name="Kallscheuer N."/>
            <person name="Luecker S."/>
            <person name="Lage O.M."/>
            <person name="Pohl T."/>
            <person name="Merkel B.J."/>
            <person name="Hornburger P."/>
            <person name="Mueller R.-W."/>
            <person name="Bruemmer F."/>
            <person name="Labrenz M."/>
            <person name="Spormann A.M."/>
            <person name="Op den Camp H."/>
            <person name="Overmann J."/>
            <person name="Amann R."/>
            <person name="Jetten M.S.M."/>
            <person name="Mascher T."/>
            <person name="Medema M.H."/>
            <person name="Devos D.P."/>
            <person name="Kaster A.-K."/>
            <person name="Ovreas L."/>
            <person name="Rohde M."/>
            <person name="Galperin M.Y."/>
            <person name="Jogler C."/>
        </authorList>
    </citation>
    <scope>NUCLEOTIDE SEQUENCE [LARGE SCALE GENOMIC DNA]</scope>
    <source>
        <strain evidence="2 3">I41</strain>
    </source>
</reference>
<organism evidence="2 3">
    <name type="scientific">Lacipirellula limnantheis</name>
    <dbReference type="NCBI Taxonomy" id="2528024"/>
    <lineage>
        <taxon>Bacteria</taxon>
        <taxon>Pseudomonadati</taxon>
        <taxon>Planctomycetota</taxon>
        <taxon>Planctomycetia</taxon>
        <taxon>Pirellulales</taxon>
        <taxon>Lacipirellulaceae</taxon>
        <taxon>Lacipirellula</taxon>
    </lineage>
</organism>
<accession>A0A517TRF2</accession>
<protein>
    <submittedName>
        <fullName evidence="2">Uncharacterized protein</fullName>
    </submittedName>
</protein>
<sequence length="59" mass="6733">MAGIHEIIRETPKPKRPAPLPGELLAELRRRVARFEEFASVNRQLTSLLESRLQKIAVV</sequence>
<feature type="region of interest" description="Disordered" evidence="1">
    <location>
        <begin position="1"/>
        <end position="20"/>
    </location>
</feature>
<evidence type="ECO:0000256" key="1">
    <source>
        <dbReference type="SAM" id="MobiDB-lite"/>
    </source>
</evidence>
<keyword evidence="3" id="KW-1185">Reference proteome</keyword>
<evidence type="ECO:0000313" key="2">
    <source>
        <dbReference type="EMBL" id="QDT70952.1"/>
    </source>
</evidence>
<gene>
    <name evidence="2" type="ORF">I41_01060</name>
</gene>
<name>A0A517TRF2_9BACT</name>